<evidence type="ECO:0000256" key="1">
    <source>
        <dbReference type="SAM" id="MobiDB-lite"/>
    </source>
</evidence>
<feature type="compositionally biased region" description="Basic and acidic residues" evidence="1">
    <location>
        <begin position="252"/>
        <end position="273"/>
    </location>
</feature>
<feature type="compositionally biased region" description="Acidic residues" evidence="1">
    <location>
        <begin position="39"/>
        <end position="64"/>
    </location>
</feature>
<dbReference type="Proteomes" id="UP001626550">
    <property type="component" value="Unassembled WGS sequence"/>
</dbReference>
<organism evidence="2 3">
    <name type="scientific">Cichlidogyrus casuarinus</name>
    <dbReference type="NCBI Taxonomy" id="1844966"/>
    <lineage>
        <taxon>Eukaryota</taxon>
        <taxon>Metazoa</taxon>
        <taxon>Spiralia</taxon>
        <taxon>Lophotrochozoa</taxon>
        <taxon>Platyhelminthes</taxon>
        <taxon>Monogenea</taxon>
        <taxon>Monopisthocotylea</taxon>
        <taxon>Dactylogyridea</taxon>
        <taxon>Ancyrocephalidae</taxon>
        <taxon>Cichlidogyrus</taxon>
    </lineage>
</organism>
<proteinExistence type="predicted"/>
<feature type="compositionally biased region" description="Basic and acidic residues" evidence="1">
    <location>
        <begin position="7"/>
        <end position="18"/>
    </location>
</feature>
<feature type="compositionally biased region" description="Basic and acidic residues" evidence="1">
    <location>
        <begin position="165"/>
        <end position="180"/>
    </location>
</feature>
<name>A0ABD2QBA9_9PLAT</name>
<accession>A0ABD2QBA9</accession>
<gene>
    <name evidence="2" type="ORF">Ciccas_005314</name>
</gene>
<feature type="compositionally biased region" description="Polar residues" evidence="1">
    <location>
        <begin position="274"/>
        <end position="292"/>
    </location>
</feature>
<feature type="compositionally biased region" description="Acidic residues" evidence="1">
    <location>
        <begin position="19"/>
        <end position="28"/>
    </location>
</feature>
<comment type="caution">
    <text evidence="2">The sequence shown here is derived from an EMBL/GenBank/DDBJ whole genome shotgun (WGS) entry which is preliminary data.</text>
</comment>
<reference evidence="2 3" key="1">
    <citation type="submission" date="2024-11" db="EMBL/GenBank/DDBJ databases">
        <title>Adaptive evolution of stress response genes in parasites aligns with host niche diversity.</title>
        <authorList>
            <person name="Hahn C."/>
            <person name="Resl P."/>
        </authorList>
    </citation>
    <scope>NUCLEOTIDE SEQUENCE [LARGE SCALE GENOMIC DNA]</scope>
    <source>
        <strain evidence="2">EGGRZ-B1_66</strain>
        <tissue evidence="2">Body</tissue>
    </source>
</reference>
<feature type="region of interest" description="Disordered" evidence="1">
    <location>
        <begin position="1"/>
        <end position="292"/>
    </location>
</feature>
<protein>
    <submittedName>
        <fullName evidence="2">Uncharacterized protein</fullName>
    </submittedName>
</protein>
<evidence type="ECO:0000313" key="2">
    <source>
        <dbReference type="EMBL" id="KAL3316046.1"/>
    </source>
</evidence>
<dbReference type="AlphaFoldDB" id="A0ABD2QBA9"/>
<dbReference type="EMBL" id="JBJKFK010000613">
    <property type="protein sequence ID" value="KAL3316046.1"/>
    <property type="molecule type" value="Genomic_DNA"/>
</dbReference>
<keyword evidence="3" id="KW-1185">Reference proteome</keyword>
<sequence>MEGELAEQAKQEMEKDQELDPVDQDDQLQDALDRAMELGPDDSAPESEGEQEPVDEVVEGEELPETGNPDGERNEGEEMPDQQQQDMNPYKPGAGDLNQDMAYNAENTQAMDFDTQMEVTGNPQQQESSSASQAPVLMACPAGAQSGDQEQQFAQSEEAAPATDNKAEEKARQEEQEQRGQRPQKRPKPASEARSLETSAKMPKTQQDAEILDADEEQHQPPTSMDENADAFQHVQQDDSDLPVRQDAATDEQLRQQQDARHEGDQQESDQPRQPESPTQDEPQQCLPQQNQVRCHSQVVTFELPGPTPPLFRYDGTIQDLRVTSIGERLFY</sequence>
<evidence type="ECO:0000313" key="3">
    <source>
        <dbReference type="Proteomes" id="UP001626550"/>
    </source>
</evidence>
<feature type="compositionally biased region" description="Low complexity" evidence="1">
    <location>
        <begin position="124"/>
        <end position="134"/>
    </location>
</feature>
<feature type="compositionally biased region" description="Low complexity" evidence="1">
    <location>
        <begin position="149"/>
        <end position="162"/>
    </location>
</feature>